<dbReference type="CDD" id="cd00673">
    <property type="entry name" value="AlaRS_core"/>
    <property type="match status" value="1"/>
</dbReference>
<dbReference type="InterPro" id="IPR018163">
    <property type="entry name" value="Thr/Ala-tRNA-synth_IIc_edit"/>
</dbReference>
<dbReference type="InterPro" id="IPR045864">
    <property type="entry name" value="aa-tRNA-synth_II/BPL/LPL"/>
</dbReference>
<dbReference type="FunFam" id="3.30.980.10:FF:000004">
    <property type="entry name" value="Alanine--tRNA ligase, cytoplasmic"/>
    <property type="match status" value="1"/>
</dbReference>
<dbReference type="SUPFAM" id="SSF55681">
    <property type="entry name" value="Class II aaRS and biotin synthetases"/>
    <property type="match status" value="1"/>
</dbReference>
<dbReference type="PROSITE" id="PS50860">
    <property type="entry name" value="AA_TRNA_LIGASE_II_ALA"/>
    <property type="match status" value="1"/>
</dbReference>
<keyword evidence="7" id="KW-0479">Metal-binding</keyword>
<evidence type="ECO:0000256" key="9">
    <source>
        <dbReference type="ARBA" id="ARBA00022833"/>
    </source>
</evidence>
<comment type="caution">
    <text evidence="15">Lacks conserved residue(s) required for the propagation of feature annotation.</text>
</comment>
<protein>
    <recommendedName>
        <fullName evidence="3">Alanine--tRNA ligase</fullName>
        <ecNumber evidence="2">6.1.1.7</ecNumber>
    </recommendedName>
</protein>
<dbReference type="GO" id="GO:0004813">
    <property type="term" value="F:alanine-tRNA ligase activity"/>
    <property type="evidence" value="ECO:0007669"/>
    <property type="project" value="UniProtKB-UniRule"/>
</dbReference>
<evidence type="ECO:0000256" key="8">
    <source>
        <dbReference type="ARBA" id="ARBA00022741"/>
    </source>
</evidence>
<keyword evidence="6 15" id="KW-0436">Ligase</keyword>
<gene>
    <name evidence="17" type="ORF">FGIG_01594</name>
</gene>
<dbReference type="PANTHER" id="PTHR11777">
    <property type="entry name" value="ALANYL-TRNA SYNTHETASE"/>
    <property type="match status" value="1"/>
</dbReference>
<comment type="subunit">
    <text evidence="15">Monomer.</text>
</comment>
<comment type="catalytic activity">
    <reaction evidence="14 15">
        <text>tRNA(Ala) + L-alanine + ATP = L-alanyl-tRNA(Ala) + AMP + diphosphate</text>
        <dbReference type="Rhea" id="RHEA:12540"/>
        <dbReference type="Rhea" id="RHEA-COMP:9657"/>
        <dbReference type="Rhea" id="RHEA-COMP:9923"/>
        <dbReference type="ChEBI" id="CHEBI:30616"/>
        <dbReference type="ChEBI" id="CHEBI:33019"/>
        <dbReference type="ChEBI" id="CHEBI:57972"/>
        <dbReference type="ChEBI" id="CHEBI:78442"/>
        <dbReference type="ChEBI" id="CHEBI:78497"/>
        <dbReference type="ChEBI" id="CHEBI:456215"/>
        <dbReference type="EC" id="6.1.1.7"/>
    </reaction>
</comment>
<dbReference type="InterPro" id="IPR009000">
    <property type="entry name" value="Transl_B-barrel_sf"/>
</dbReference>
<keyword evidence="18" id="KW-1185">Reference proteome</keyword>
<keyword evidence="10 15" id="KW-0067">ATP-binding</keyword>
<dbReference type="FunFam" id="3.30.930.10:FF:000011">
    <property type="entry name" value="Alanine--tRNA ligase, cytoplasmic"/>
    <property type="match status" value="1"/>
</dbReference>
<comment type="function">
    <text evidence="15">Catalyzes the attachment of alanine to tRNA(Ala) in a two-step reaction: alanine is first activated by ATP to form Ala-AMP and then transferred to the acceptor end of tRNA(Ala). Also edits incorrectly charged tRNA(Ala) via its editing domain.</text>
</comment>
<dbReference type="EMBL" id="SUNJ01013026">
    <property type="protein sequence ID" value="TPP57566.1"/>
    <property type="molecule type" value="Genomic_DNA"/>
</dbReference>
<reference evidence="17 18" key="1">
    <citation type="submission" date="2019-04" db="EMBL/GenBank/DDBJ databases">
        <title>Annotation for the trematode Fasciola gigantica.</title>
        <authorList>
            <person name="Choi Y.-J."/>
        </authorList>
    </citation>
    <scope>NUCLEOTIDE SEQUENCE [LARGE SCALE GENOMIC DNA]</scope>
    <source>
        <strain evidence="17">Uganda_cow_1</strain>
    </source>
</reference>
<keyword evidence="8 15" id="KW-0547">Nucleotide-binding</keyword>
<sequence length="935" mass="104133">MNPETTANELRQQFFNFFKGKGHLYVHSSSTIPHNDPTLLFSNAGMNQFKPIFQGVVDPNTDMAQLKRVVNTQKCIRAGGKHNDLDDVGRDVYHHTFFEMLGNWSFGDYFKKEACNFAWELLTRVWKIPAKRLYVTYFEGNNSAGLPPDDEARQIWLDLGLDSEHILPFGMKDNFWEMGETGPCGPCSEIHYDRVGRRNAAHLVNQDDPDVLEIWNLVFIQFNRYRLVDSYSEQLKIILLRQPSFCEENGKLRPLPAKHIDTGMGLERVLSVIQGKKSNYDTDLFQPLFKAIQRETGVRPYTGKVGADDVDRIDMAYRVLADHARVLTIALSDGGRPQNTGRGYVLRRILRRAVRYSVEVLNAKPGFFASLIDVVVDTLKDTFPEVNSNVVMVKQIINEEEQQFLLTLKRGQRLLSREITTIRKQGGDCHVLPGSVAWRLYDTYGFPLDLTQLIAEENDLKVDVPGYEKAKESAQLRSQAGTGVSGTAVDLDVHAIAELRKKGLDATNDMAKYDYSSDEGGNYVFPEIEASILAIRTETEFTDSVDRPGQVCGLVLDRTIFYAEAGGQQADHGFVTSITDEFAELSVIDVQCRGGYVLHIGQLEGRMSVGDKVRLTLDSQRRTGLMRSHTGTHVLNFALRKVLGESDQKGSLVAPDRLRFDFSLDVSSVFIFFLLDCAHFQHVQNVSHIKSLVIVSEESIAKGIRRIVALTGSEADRAALEAIDLLNDVKLIEAEIKQILAEKSGDEAVQQCRAQASNIATLSETVVRANISQVARNQLRDLLSGYKKTLDELDKSRKVAIANQVMEQATALSEKYSNVTDGHSENFIVHVFPAQANAKTLNGAMKLLETKCPNIAIMALSADPMEQKLLCLTQVPKSLTSRGLKANEWVNSVSATMNGKGGGKDTFAQATGSHVDAVNEVIRLAERFASAKLSS</sequence>
<evidence type="ECO:0000256" key="14">
    <source>
        <dbReference type="ARBA" id="ARBA00048300"/>
    </source>
</evidence>
<dbReference type="OrthoDB" id="2423964at2759"/>
<proteinExistence type="inferred from homology"/>
<dbReference type="GO" id="GO:0005739">
    <property type="term" value="C:mitochondrion"/>
    <property type="evidence" value="ECO:0007669"/>
    <property type="project" value="TreeGrafter"/>
</dbReference>
<comment type="similarity">
    <text evidence="1">Belongs to the class-II aminoacyl-tRNA synthetase family. Alax-L subfamily.</text>
</comment>
<dbReference type="InterPro" id="IPR003156">
    <property type="entry name" value="DHHA1_dom"/>
</dbReference>
<dbReference type="Proteomes" id="UP000316759">
    <property type="component" value="Unassembled WGS sequence"/>
</dbReference>
<dbReference type="Pfam" id="PF01411">
    <property type="entry name" value="tRNA-synt_2c"/>
    <property type="match status" value="1"/>
</dbReference>
<dbReference type="GO" id="GO:0002161">
    <property type="term" value="F:aminoacyl-tRNA deacylase activity"/>
    <property type="evidence" value="ECO:0007669"/>
    <property type="project" value="TreeGrafter"/>
</dbReference>
<keyword evidence="11 15" id="KW-0694">RNA-binding</keyword>
<accession>A0A504YAB9</accession>
<dbReference type="PRINTS" id="PR00980">
    <property type="entry name" value="TRNASYNTHALA"/>
</dbReference>
<evidence type="ECO:0000259" key="16">
    <source>
        <dbReference type="PROSITE" id="PS50860"/>
    </source>
</evidence>
<dbReference type="SUPFAM" id="SSF101353">
    <property type="entry name" value="Putative anticodon-binding domain of alanyl-tRNA synthetase (AlaRS)"/>
    <property type="match status" value="1"/>
</dbReference>
<evidence type="ECO:0000256" key="1">
    <source>
        <dbReference type="ARBA" id="ARBA00008429"/>
    </source>
</evidence>
<dbReference type="InterPro" id="IPR012947">
    <property type="entry name" value="tRNA_SAD"/>
</dbReference>
<keyword evidence="12 15" id="KW-0648">Protein biosynthesis</keyword>
<dbReference type="Pfam" id="PF07973">
    <property type="entry name" value="tRNA_SAD"/>
    <property type="match status" value="1"/>
</dbReference>
<evidence type="ECO:0000256" key="10">
    <source>
        <dbReference type="ARBA" id="ARBA00022840"/>
    </source>
</evidence>
<dbReference type="Gene3D" id="3.30.930.10">
    <property type="entry name" value="Bira Bifunctional Protein, Domain 2"/>
    <property type="match status" value="1"/>
</dbReference>
<dbReference type="GO" id="GO:0005524">
    <property type="term" value="F:ATP binding"/>
    <property type="evidence" value="ECO:0007669"/>
    <property type="project" value="UniProtKB-UniRule"/>
</dbReference>
<dbReference type="GO" id="GO:0008270">
    <property type="term" value="F:zinc ion binding"/>
    <property type="evidence" value="ECO:0007669"/>
    <property type="project" value="UniProtKB-UniRule"/>
</dbReference>
<dbReference type="STRING" id="46835.A0A504YAB9"/>
<dbReference type="GO" id="GO:0000049">
    <property type="term" value="F:tRNA binding"/>
    <property type="evidence" value="ECO:0007669"/>
    <property type="project" value="UniProtKB-KW"/>
</dbReference>
<dbReference type="AlphaFoldDB" id="A0A504YAB9"/>
<keyword evidence="5 15" id="KW-0820">tRNA-binding</keyword>
<keyword evidence="4" id="KW-0963">Cytoplasm</keyword>
<comment type="domain">
    <text evidence="15">Consists of three domains; the N-terminal catalytic domain, the editing domain and the C-terminal C-Ala domain. The editing domain removes incorrectly charged amino acids, while the C-Ala domain, along with tRNA(Ala), serves as a bridge to cooperatively bring together the editing and aminoacylation centers thus stimulating deacylation of misacylated tRNAs.</text>
</comment>
<dbReference type="Gene3D" id="3.10.310.40">
    <property type="match status" value="1"/>
</dbReference>
<comment type="caution">
    <text evidence="17">The sequence shown here is derived from an EMBL/GenBank/DDBJ whole genome shotgun (WGS) entry which is preliminary data.</text>
</comment>
<evidence type="ECO:0000256" key="7">
    <source>
        <dbReference type="ARBA" id="ARBA00022723"/>
    </source>
</evidence>
<evidence type="ECO:0000256" key="15">
    <source>
        <dbReference type="HAMAP-Rule" id="MF_03133"/>
    </source>
</evidence>
<dbReference type="NCBIfam" id="TIGR00344">
    <property type="entry name" value="alaS"/>
    <property type="match status" value="1"/>
</dbReference>
<dbReference type="InterPro" id="IPR002318">
    <property type="entry name" value="Ala-tRNA-lgiase_IIc"/>
</dbReference>
<organism evidence="17 18">
    <name type="scientific">Fasciola gigantica</name>
    <name type="common">Giant liver fluke</name>
    <dbReference type="NCBI Taxonomy" id="46835"/>
    <lineage>
        <taxon>Eukaryota</taxon>
        <taxon>Metazoa</taxon>
        <taxon>Spiralia</taxon>
        <taxon>Lophotrochozoa</taxon>
        <taxon>Platyhelminthes</taxon>
        <taxon>Trematoda</taxon>
        <taxon>Digenea</taxon>
        <taxon>Plagiorchiida</taxon>
        <taxon>Echinostomata</taxon>
        <taxon>Echinostomatoidea</taxon>
        <taxon>Fasciolidae</taxon>
        <taxon>Fasciola</taxon>
    </lineage>
</organism>
<dbReference type="HAMAP" id="MF_00036_B">
    <property type="entry name" value="Ala_tRNA_synth_B"/>
    <property type="match status" value="1"/>
</dbReference>
<evidence type="ECO:0000256" key="4">
    <source>
        <dbReference type="ARBA" id="ARBA00022490"/>
    </source>
</evidence>
<evidence type="ECO:0000256" key="11">
    <source>
        <dbReference type="ARBA" id="ARBA00022884"/>
    </source>
</evidence>
<evidence type="ECO:0000256" key="12">
    <source>
        <dbReference type="ARBA" id="ARBA00022917"/>
    </source>
</evidence>
<evidence type="ECO:0000313" key="18">
    <source>
        <dbReference type="Proteomes" id="UP000316759"/>
    </source>
</evidence>
<keyword evidence="9" id="KW-0862">Zinc</keyword>
<dbReference type="Pfam" id="PF02272">
    <property type="entry name" value="DHHA1"/>
    <property type="match status" value="1"/>
</dbReference>
<dbReference type="EC" id="6.1.1.7" evidence="2"/>
<evidence type="ECO:0000256" key="6">
    <source>
        <dbReference type="ARBA" id="ARBA00022598"/>
    </source>
</evidence>
<dbReference type="InterPro" id="IPR018164">
    <property type="entry name" value="Ala-tRNA-synth_IIc_N"/>
</dbReference>
<name>A0A504YAB9_FASGI</name>
<dbReference type="FunFam" id="3.10.310.40:FF:000002">
    <property type="entry name" value="alanine--tRNA ligase, cytoplasmic"/>
    <property type="match status" value="1"/>
</dbReference>
<dbReference type="Gene3D" id="2.40.30.130">
    <property type="match status" value="1"/>
</dbReference>
<evidence type="ECO:0000256" key="13">
    <source>
        <dbReference type="ARBA" id="ARBA00023146"/>
    </source>
</evidence>
<dbReference type="GO" id="GO:0006419">
    <property type="term" value="P:alanyl-tRNA aminoacylation"/>
    <property type="evidence" value="ECO:0007669"/>
    <property type="project" value="InterPro"/>
</dbReference>
<dbReference type="InterPro" id="IPR050058">
    <property type="entry name" value="Ala-tRNA_ligase"/>
</dbReference>
<dbReference type="SUPFAM" id="SSF50447">
    <property type="entry name" value="Translation proteins"/>
    <property type="match status" value="1"/>
</dbReference>
<dbReference type="InterPro" id="IPR018162">
    <property type="entry name" value="Ala-tRNA-ligase_IIc_anticod-bd"/>
</dbReference>
<dbReference type="Gene3D" id="3.30.980.10">
    <property type="entry name" value="Threonyl-trna Synthetase, Chain A, domain 2"/>
    <property type="match status" value="2"/>
</dbReference>
<keyword evidence="13 15" id="KW-0030">Aminoacyl-tRNA synthetase</keyword>
<evidence type="ECO:0000256" key="5">
    <source>
        <dbReference type="ARBA" id="ARBA00022555"/>
    </source>
</evidence>
<evidence type="ECO:0000256" key="3">
    <source>
        <dbReference type="ARBA" id="ARBA00017959"/>
    </source>
</evidence>
<evidence type="ECO:0000256" key="2">
    <source>
        <dbReference type="ARBA" id="ARBA00013168"/>
    </source>
</evidence>
<dbReference type="InterPro" id="IPR018165">
    <property type="entry name" value="Ala-tRNA-synth_IIc_core"/>
</dbReference>
<dbReference type="PANTHER" id="PTHR11777:SF9">
    <property type="entry name" value="ALANINE--TRNA LIGASE, CYTOPLASMIC"/>
    <property type="match status" value="1"/>
</dbReference>
<evidence type="ECO:0000313" key="17">
    <source>
        <dbReference type="EMBL" id="TPP57566.1"/>
    </source>
</evidence>
<feature type="domain" description="Alanyl-transfer RNA synthetases family profile" evidence="16">
    <location>
        <begin position="5"/>
        <end position="663"/>
    </location>
</feature>
<dbReference type="InterPro" id="IPR023033">
    <property type="entry name" value="Ala_tRNA_ligase_euk/bac"/>
</dbReference>
<dbReference type="SUPFAM" id="SSF55186">
    <property type="entry name" value="ThrRS/AlaRS common domain"/>
    <property type="match status" value="1"/>
</dbReference>